<gene>
    <name evidence="4" type="ORF">LARV_03276</name>
</gene>
<dbReference type="STRING" id="360412.LARV_03276"/>
<dbReference type="CDD" id="cd21608">
    <property type="entry name" value="RRM2_NsCP33_like"/>
    <property type="match status" value="1"/>
</dbReference>
<name>A0A0S7BCB2_9CHLR</name>
<feature type="compositionally biased region" description="Basic and acidic residues" evidence="2">
    <location>
        <begin position="77"/>
        <end position="87"/>
    </location>
</feature>
<dbReference type="SMART" id="SM00360">
    <property type="entry name" value="RRM"/>
    <property type="match status" value="1"/>
</dbReference>
<feature type="domain" description="RRM" evidence="3">
    <location>
        <begin position="1"/>
        <end position="79"/>
    </location>
</feature>
<sequence>MNIYVGNLSYQASEDELRQAFEAFGEVVSVSIIKDKLTGQSRGFAFVEMGSDDAGRAAITGMNGKDFHGRALTVNEARPREERRPGGDRGGFGGGYRSGSGGGGYGNDRRGGTGGGRRTW</sequence>
<accession>A0A0S7BCB2</accession>
<organism evidence="4">
    <name type="scientific">Longilinea arvoryzae</name>
    <dbReference type="NCBI Taxonomy" id="360412"/>
    <lineage>
        <taxon>Bacteria</taxon>
        <taxon>Bacillati</taxon>
        <taxon>Chloroflexota</taxon>
        <taxon>Anaerolineae</taxon>
        <taxon>Anaerolineales</taxon>
        <taxon>Anaerolineaceae</taxon>
        <taxon>Longilinea</taxon>
    </lineage>
</organism>
<dbReference type="EMBL" id="DF967972">
    <property type="protein sequence ID" value="GAP15487.1"/>
    <property type="molecule type" value="Genomic_DNA"/>
</dbReference>
<dbReference type="SUPFAM" id="SSF54928">
    <property type="entry name" value="RNA-binding domain, RBD"/>
    <property type="match status" value="1"/>
</dbReference>
<dbReference type="PANTHER" id="PTHR48027">
    <property type="entry name" value="HETEROGENEOUS NUCLEAR RIBONUCLEOPROTEIN 87F-RELATED"/>
    <property type="match status" value="1"/>
</dbReference>
<dbReference type="Gene3D" id="3.30.70.330">
    <property type="match status" value="1"/>
</dbReference>
<dbReference type="InterPro" id="IPR035979">
    <property type="entry name" value="RBD_domain_sf"/>
</dbReference>
<dbReference type="InterPro" id="IPR000504">
    <property type="entry name" value="RRM_dom"/>
</dbReference>
<dbReference type="GO" id="GO:0003723">
    <property type="term" value="F:RNA binding"/>
    <property type="evidence" value="ECO:0007669"/>
    <property type="project" value="UniProtKB-KW"/>
</dbReference>
<dbReference type="AlphaFoldDB" id="A0A0S7BCB2"/>
<dbReference type="InterPro" id="IPR048289">
    <property type="entry name" value="RRM2_NsCP33-like"/>
</dbReference>
<evidence type="ECO:0000313" key="4">
    <source>
        <dbReference type="EMBL" id="GAP15487.1"/>
    </source>
</evidence>
<dbReference type="PROSITE" id="PS50102">
    <property type="entry name" value="RRM"/>
    <property type="match status" value="1"/>
</dbReference>
<dbReference type="Proteomes" id="UP000055060">
    <property type="component" value="Unassembled WGS sequence"/>
</dbReference>
<proteinExistence type="predicted"/>
<evidence type="ECO:0000259" key="3">
    <source>
        <dbReference type="PROSITE" id="PS50102"/>
    </source>
</evidence>
<feature type="compositionally biased region" description="Gly residues" evidence="2">
    <location>
        <begin position="88"/>
        <end position="120"/>
    </location>
</feature>
<dbReference type="Pfam" id="PF00076">
    <property type="entry name" value="RRM_1"/>
    <property type="match status" value="1"/>
</dbReference>
<dbReference type="InterPro" id="IPR012677">
    <property type="entry name" value="Nucleotide-bd_a/b_plait_sf"/>
</dbReference>
<keyword evidence="1" id="KW-0694">RNA-binding</keyword>
<reference evidence="4" key="1">
    <citation type="submission" date="2015-07" db="EMBL/GenBank/DDBJ databases">
        <title>Draft Genome Sequences of Anaerolinea thermolimosa IMO-1, Bellilinea caldifistulae GOMI-1, Leptolinea tardivitalis YMTK-2, Levilinea saccharolytica KIBI-1,Longilinea arvoryzae KOME-1, Previously Described as Members of the Anaerolineaceae (Chloroflexi).</title>
        <authorList>
            <person name="Sekiguchi Y."/>
            <person name="Ohashi A."/>
            <person name="Matsuura N."/>
            <person name="Tourlousse M.D."/>
        </authorList>
    </citation>
    <scope>NUCLEOTIDE SEQUENCE [LARGE SCALE GENOMIC DNA]</scope>
    <source>
        <strain evidence="4">KOME-1</strain>
    </source>
</reference>
<evidence type="ECO:0000256" key="2">
    <source>
        <dbReference type="SAM" id="MobiDB-lite"/>
    </source>
</evidence>
<protein>
    <submittedName>
        <fullName evidence="4">RNA-binding protein</fullName>
    </submittedName>
</protein>
<feature type="region of interest" description="Disordered" evidence="2">
    <location>
        <begin position="73"/>
        <end position="120"/>
    </location>
</feature>
<evidence type="ECO:0000313" key="5">
    <source>
        <dbReference type="Proteomes" id="UP000055060"/>
    </source>
</evidence>
<dbReference type="OrthoDB" id="9798855at2"/>
<dbReference type="RefSeq" id="WP_075074666.1">
    <property type="nucleotide sequence ID" value="NZ_DF967972.1"/>
</dbReference>
<keyword evidence="5" id="KW-1185">Reference proteome</keyword>
<dbReference type="InterPro" id="IPR052462">
    <property type="entry name" value="SLIRP/GR-RBP-like"/>
</dbReference>
<evidence type="ECO:0000256" key="1">
    <source>
        <dbReference type="ARBA" id="ARBA00022884"/>
    </source>
</evidence>